<keyword evidence="2" id="KW-0969">Cilium</keyword>
<dbReference type="InterPro" id="IPR031316">
    <property type="entry name" value="FlgM_C"/>
</dbReference>
<proteinExistence type="predicted"/>
<comment type="caution">
    <text evidence="2">The sequence shown here is derived from an EMBL/GenBank/DDBJ whole genome shotgun (WGS) entry which is preliminary data.</text>
</comment>
<feature type="domain" description="Anti-sigma-28 factor FlgM C-terminal" evidence="1">
    <location>
        <begin position="31"/>
        <end position="89"/>
    </location>
</feature>
<accession>A0AAJ1MNJ0</accession>
<dbReference type="AlphaFoldDB" id="A0AAJ1MNJ0"/>
<name>A0AAJ1MNJ0_9SPIO</name>
<evidence type="ECO:0000259" key="1">
    <source>
        <dbReference type="Pfam" id="PF04316"/>
    </source>
</evidence>
<reference evidence="2 3" key="1">
    <citation type="submission" date="2022-12" db="EMBL/GenBank/DDBJ databases">
        <title>Metagenome assembled genome from gulf of manar.</title>
        <authorList>
            <person name="Kohli P."/>
            <person name="Pk S."/>
            <person name="Venkata Ramana C."/>
            <person name="Sasikala C."/>
        </authorList>
    </citation>
    <scope>NUCLEOTIDE SEQUENCE [LARGE SCALE GENOMIC DNA]</scope>
    <source>
        <strain evidence="2">JB008</strain>
    </source>
</reference>
<dbReference type="Pfam" id="PF04316">
    <property type="entry name" value="FlgM"/>
    <property type="match status" value="1"/>
</dbReference>
<dbReference type="SUPFAM" id="SSF101498">
    <property type="entry name" value="Anti-sigma factor FlgM"/>
    <property type="match status" value="1"/>
</dbReference>
<dbReference type="EMBL" id="JAQQAL010000011">
    <property type="protein sequence ID" value="MDC7226459.1"/>
    <property type="molecule type" value="Genomic_DNA"/>
</dbReference>
<keyword evidence="2" id="KW-0966">Cell projection</keyword>
<gene>
    <name evidence="2" type="ORF">PQJ61_06815</name>
</gene>
<dbReference type="InterPro" id="IPR035890">
    <property type="entry name" value="Anti-sigma-28_factor_FlgM_sf"/>
</dbReference>
<protein>
    <submittedName>
        <fullName evidence="2">Flagellar biosynthesis anti-sigma factor FlgM</fullName>
    </submittedName>
</protein>
<keyword evidence="2" id="KW-0282">Flagellum</keyword>
<evidence type="ECO:0000313" key="3">
    <source>
        <dbReference type="Proteomes" id="UP001221217"/>
    </source>
</evidence>
<evidence type="ECO:0000313" key="2">
    <source>
        <dbReference type="EMBL" id="MDC7226459.1"/>
    </source>
</evidence>
<dbReference type="Proteomes" id="UP001221217">
    <property type="component" value="Unassembled WGS sequence"/>
</dbReference>
<organism evidence="2 3">
    <name type="scientific">Candidatus Thalassospirochaeta sargassi</name>
    <dbReference type="NCBI Taxonomy" id="3119039"/>
    <lineage>
        <taxon>Bacteria</taxon>
        <taxon>Pseudomonadati</taxon>
        <taxon>Spirochaetota</taxon>
        <taxon>Spirochaetia</taxon>
        <taxon>Spirochaetales</taxon>
        <taxon>Spirochaetaceae</taxon>
        <taxon>Candidatus Thalassospirochaeta</taxon>
    </lineage>
</organism>
<sequence length="94" mass="10375">MTIDRLGPIDPLSKLNKAGKADKTVKADAKDTISVSDEAKNLGEIYRATELVKAAPDIRMDRVEEVKQKLQDPNYLDSKIGEVADRIMDVFGLS</sequence>